<keyword evidence="2" id="KW-1185">Reference proteome</keyword>
<dbReference type="Pfam" id="PF03392">
    <property type="entry name" value="OS-D"/>
    <property type="match status" value="1"/>
</dbReference>
<dbReference type="Gene3D" id="1.10.2080.10">
    <property type="entry name" value="Insect odorant-binding protein A10/Ejaculatory bulb-specific protein 3"/>
    <property type="match status" value="1"/>
</dbReference>
<evidence type="ECO:0000313" key="1">
    <source>
        <dbReference type="EMBL" id="KAJ8928808.1"/>
    </source>
</evidence>
<dbReference type="Proteomes" id="UP001162156">
    <property type="component" value="Unassembled WGS sequence"/>
</dbReference>
<sequence length="66" mass="7829">MKILPDAIRTNCSSCNEIQRKGAKKITNHLIKNKRSWWDELEAKYDPEGIFRKKYESELKNEGFEV</sequence>
<dbReference type="InterPro" id="IPR036682">
    <property type="entry name" value="OS_D_A10/PebIII_sf"/>
</dbReference>
<name>A0AAV8WQL3_9CUCU</name>
<gene>
    <name evidence="1" type="ORF">NQ314_018574</name>
</gene>
<accession>A0AAV8WQL3</accession>
<comment type="caution">
    <text evidence="1">The sequence shown here is derived from an EMBL/GenBank/DDBJ whole genome shotgun (WGS) entry which is preliminary data.</text>
</comment>
<dbReference type="AlphaFoldDB" id="A0AAV8WQL3"/>
<dbReference type="SUPFAM" id="SSF100910">
    <property type="entry name" value="Chemosensory protein Csp2"/>
    <property type="match status" value="1"/>
</dbReference>
<evidence type="ECO:0000313" key="2">
    <source>
        <dbReference type="Proteomes" id="UP001162156"/>
    </source>
</evidence>
<proteinExistence type="predicted"/>
<dbReference type="PANTHER" id="PTHR11257:SF12">
    <property type="entry name" value="EJACULATORY BULB-SPECIFIC PROTEIN 3-RELATED"/>
    <property type="match status" value="1"/>
</dbReference>
<dbReference type="InterPro" id="IPR005055">
    <property type="entry name" value="A10/PebIII"/>
</dbReference>
<organism evidence="1 2">
    <name type="scientific">Rhamnusium bicolor</name>
    <dbReference type="NCBI Taxonomy" id="1586634"/>
    <lineage>
        <taxon>Eukaryota</taxon>
        <taxon>Metazoa</taxon>
        <taxon>Ecdysozoa</taxon>
        <taxon>Arthropoda</taxon>
        <taxon>Hexapoda</taxon>
        <taxon>Insecta</taxon>
        <taxon>Pterygota</taxon>
        <taxon>Neoptera</taxon>
        <taxon>Endopterygota</taxon>
        <taxon>Coleoptera</taxon>
        <taxon>Polyphaga</taxon>
        <taxon>Cucujiformia</taxon>
        <taxon>Chrysomeloidea</taxon>
        <taxon>Cerambycidae</taxon>
        <taxon>Lepturinae</taxon>
        <taxon>Rhagiini</taxon>
        <taxon>Rhamnusium</taxon>
    </lineage>
</organism>
<protein>
    <submittedName>
        <fullName evidence="1">Uncharacterized protein</fullName>
    </submittedName>
</protein>
<dbReference type="EMBL" id="JANEYF010005247">
    <property type="protein sequence ID" value="KAJ8928808.1"/>
    <property type="molecule type" value="Genomic_DNA"/>
</dbReference>
<dbReference type="PANTHER" id="PTHR11257">
    <property type="entry name" value="CHEMOSENSORY PROTEIN-RELATED"/>
    <property type="match status" value="1"/>
</dbReference>
<reference evidence="1" key="1">
    <citation type="journal article" date="2023" name="Insect Mol. Biol.">
        <title>Genome sequencing provides insights into the evolution of gene families encoding plant cell wall-degrading enzymes in longhorned beetles.</title>
        <authorList>
            <person name="Shin N.R."/>
            <person name="Okamura Y."/>
            <person name="Kirsch R."/>
            <person name="Pauchet Y."/>
        </authorList>
    </citation>
    <scope>NUCLEOTIDE SEQUENCE</scope>
    <source>
        <strain evidence="1">RBIC_L_NR</strain>
    </source>
</reference>